<evidence type="ECO:0000256" key="4">
    <source>
        <dbReference type="ARBA" id="ARBA00022989"/>
    </source>
</evidence>
<dbReference type="GO" id="GO:0016020">
    <property type="term" value="C:membrane"/>
    <property type="evidence" value="ECO:0007669"/>
    <property type="project" value="UniProtKB-SubCell"/>
</dbReference>
<feature type="domain" description="EamA" evidence="7">
    <location>
        <begin position="154"/>
        <end position="287"/>
    </location>
</feature>
<dbReference type="AlphaFoldDB" id="A0A3A3GJF4"/>
<evidence type="ECO:0000256" key="6">
    <source>
        <dbReference type="SAM" id="Phobius"/>
    </source>
</evidence>
<dbReference type="PANTHER" id="PTHR32322">
    <property type="entry name" value="INNER MEMBRANE TRANSPORTER"/>
    <property type="match status" value="1"/>
</dbReference>
<dbReference type="RefSeq" id="WP_119785937.1">
    <property type="nucleotide sequence ID" value="NZ_QYUQ01000002.1"/>
</dbReference>
<comment type="similarity">
    <text evidence="2">Belongs to the EamA transporter family.</text>
</comment>
<evidence type="ECO:0000259" key="7">
    <source>
        <dbReference type="Pfam" id="PF00892"/>
    </source>
</evidence>
<keyword evidence="9" id="KW-1185">Reference proteome</keyword>
<proteinExistence type="inferred from homology"/>
<keyword evidence="4 6" id="KW-1133">Transmembrane helix</keyword>
<evidence type="ECO:0000313" key="8">
    <source>
        <dbReference type="EMBL" id="RJG02436.1"/>
    </source>
</evidence>
<feature type="transmembrane region" description="Helical" evidence="6">
    <location>
        <begin position="247"/>
        <end position="265"/>
    </location>
</feature>
<sequence>MSSSGIYLRLVLVTVFWASVFHIGKYAVEVVSPLFASAWRFTIAAAVLVPIITMREGWSLSALRRSGFGLLVMSAIGVFGFNVSLFYGLRMTSAVNGALIMGFTPALTAVLSALVNRESLSRQQLVGMALGIAGVIVVVSKGSWHTLAAMSLSTGDLLVMVASLCFAVYPIIPKRFVHGMSALQTTGGSIAGGAALMAAFAMMTAPDFLTPPPLPIAAGIAFMGLFGSAIAYLWWNQAVRHMGATSVAVFFNLVPLFTALIGVLLGQAISIAQLCGAALVITGVLYSSGKLTFFSATPVMGRVRRDTKQPAATQVK</sequence>
<protein>
    <submittedName>
        <fullName evidence="8">DMT family transporter</fullName>
    </submittedName>
</protein>
<comment type="caution">
    <text evidence="8">The sequence shown here is derived from an EMBL/GenBank/DDBJ whole genome shotgun (WGS) entry which is preliminary data.</text>
</comment>
<dbReference type="SUPFAM" id="SSF103481">
    <property type="entry name" value="Multidrug resistance efflux transporter EmrE"/>
    <property type="match status" value="2"/>
</dbReference>
<evidence type="ECO:0000313" key="9">
    <source>
        <dbReference type="Proteomes" id="UP000266327"/>
    </source>
</evidence>
<dbReference type="PANTHER" id="PTHR32322:SF2">
    <property type="entry name" value="EAMA DOMAIN-CONTAINING PROTEIN"/>
    <property type="match status" value="1"/>
</dbReference>
<keyword evidence="5 6" id="KW-0472">Membrane</keyword>
<name>A0A3A3GJF4_9BURK</name>
<evidence type="ECO:0000256" key="1">
    <source>
        <dbReference type="ARBA" id="ARBA00004141"/>
    </source>
</evidence>
<accession>A0A3A3GJF4</accession>
<feature type="transmembrane region" description="Helical" evidence="6">
    <location>
        <begin position="7"/>
        <end position="28"/>
    </location>
</feature>
<feature type="transmembrane region" description="Helical" evidence="6">
    <location>
        <begin position="214"/>
        <end position="235"/>
    </location>
</feature>
<comment type="subcellular location">
    <subcellularLocation>
        <location evidence="1">Membrane</location>
        <topology evidence="1">Multi-pass membrane protein</topology>
    </subcellularLocation>
</comment>
<dbReference type="OrthoDB" id="4167046at2"/>
<dbReference type="InterPro" id="IPR037185">
    <property type="entry name" value="EmrE-like"/>
</dbReference>
<dbReference type="InterPro" id="IPR050638">
    <property type="entry name" value="AA-Vitamin_Transporters"/>
</dbReference>
<feature type="transmembrane region" description="Helical" evidence="6">
    <location>
        <begin position="34"/>
        <end position="54"/>
    </location>
</feature>
<reference evidence="9" key="1">
    <citation type="submission" date="2018-09" db="EMBL/GenBank/DDBJ databases">
        <authorList>
            <person name="Zhu H."/>
        </authorList>
    </citation>
    <scope>NUCLEOTIDE SEQUENCE [LARGE SCALE GENOMIC DNA]</scope>
    <source>
        <strain evidence="9">K1S02-23</strain>
    </source>
</reference>
<dbReference type="Pfam" id="PF00892">
    <property type="entry name" value="EamA"/>
    <property type="match status" value="2"/>
</dbReference>
<evidence type="ECO:0000256" key="2">
    <source>
        <dbReference type="ARBA" id="ARBA00007362"/>
    </source>
</evidence>
<feature type="transmembrane region" description="Helical" evidence="6">
    <location>
        <begin position="181"/>
        <end position="202"/>
    </location>
</feature>
<feature type="transmembrane region" description="Helical" evidence="6">
    <location>
        <begin position="125"/>
        <end position="144"/>
    </location>
</feature>
<dbReference type="InterPro" id="IPR000620">
    <property type="entry name" value="EamA_dom"/>
</dbReference>
<dbReference type="Proteomes" id="UP000266327">
    <property type="component" value="Unassembled WGS sequence"/>
</dbReference>
<evidence type="ECO:0000256" key="3">
    <source>
        <dbReference type="ARBA" id="ARBA00022692"/>
    </source>
</evidence>
<gene>
    <name evidence="8" type="ORF">D3878_13310</name>
</gene>
<keyword evidence="3 6" id="KW-0812">Transmembrane</keyword>
<feature type="domain" description="EamA" evidence="7">
    <location>
        <begin position="8"/>
        <end position="139"/>
    </location>
</feature>
<feature type="transmembrane region" description="Helical" evidence="6">
    <location>
        <begin position="93"/>
        <end position="113"/>
    </location>
</feature>
<dbReference type="EMBL" id="QYUQ01000002">
    <property type="protein sequence ID" value="RJG02436.1"/>
    <property type="molecule type" value="Genomic_DNA"/>
</dbReference>
<feature type="transmembrane region" description="Helical" evidence="6">
    <location>
        <begin position="150"/>
        <end position="169"/>
    </location>
</feature>
<feature type="transmembrane region" description="Helical" evidence="6">
    <location>
        <begin position="271"/>
        <end position="294"/>
    </location>
</feature>
<evidence type="ECO:0000256" key="5">
    <source>
        <dbReference type="ARBA" id="ARBA00023136"/>
    </source>
</evidence>
<feature type="transmembrane region" description="Helical" evidence="6">
    <location>
        <begin position="66"/>
        <end position="87"/>
    </location>
</feature>
<organism evidence="8 9">
    <name type="scientific">Noviherbaspirillum sedimenti</name>
    <dbReference type="NCBI Taxonomy" id="2320865"/>
    <lineage>
        <taxon>Bacteria</taxon>
        <taxon>Pseudomonadati</taxon>
        <taxon>Pseudomonadota</taxon>
        <taxon>Betaproteobacteria</taxon>
        <taxon>Burkholderiales</taxon>
        <taxon>Oxalobacteraceae</taxon>
        <taxon>Noviherbaspirillum</taxon>
    </lineage>
</organism>